<evidence type="ECO:0000256" key="1">
    <source>
        <dbReference type="SAM" id="MobiDB-lite"/>
    </source>
</evidence>
<feature type="region of interest" description="Disordered" evidence="1">
    <location>
        <begin position="107"/>
        <end position="165"/>
    </location>
</feature>
<proteinExistence type="predicted"/>
<name>A0AA95ENP2_9VIRU</name>
<feature type="compositionally biased region" description="Pro residues" evidence="1">
    <location>
        <begin position="134"/>
        <end position="158"/>
    </location>
</feature>
<feature type="region of interest" description="Disordered" evidence="1">
    <location>
        <begin position="271"/>
        <end position="320"/>
    </location>
</feature>
<reference evidence="2" key="1">
    <citation type="submission" date="2022-06" db="EMBL/GenBank/DDBJ databases">
        <authorList>
            <person name="Legendre M."/>
            <person name="Claverie J.-M."/>
            <person name="Alempic J.-M."/>
            <person name="Abergel C."/>
        </authorList>
    </citation>
    <scope>NUCLEOTIDE SEQUENCE</scope>
    <source>
        <strain evidence="2">Kuranda</strain>
    </source>
</reference>
<feature type="compositionally biased region" description="Pro residues" evidence="1">
    <location>
        <begin position="113"/>
        <end position="124"/>
    </location>
</feature>
<protein>
    <submittedName>
        <fullName evidence="2">Uncharacterized protein</fullName>
    </submittedName>
</protein>
<accession>A0AA95ENP2</accession>
<feature type="compositionally biased region" description="Pro residues" evidence="1">
    <location>
        <begin position="277"/>
        <end position="288"/>
    </location>
</feature>
<dbReference type="PRINTS" id="PR01217">
    <property type="entry name" value="PRICHEXTENSN"/>
</dbReference>
<organism evidence="2 3">
    <name type="scientific">Pandoravirus kuranda</name>
    <dbReference type="NCBI Taxonomy" id="3019033"/>
    <lineage>
        <taxon>Viruses</taxon>
        <taxon>Pandoravirus</taxon>
    </lineage>
</organism>
<evidence type="ECO:0000313" key="2">
    <source>
        <dbReference type="EMBL" id="WBR14936.1"/>
    </source>
</evidence>
<dbReference type="Proteomes" id="UP001185135">
    <property type="component" value="Segment"/>
</dbReference>
<evidence type="ECO:0000313" key="3">
    <source>
        <dbReference type="Proteomes" id="UP001185135"/>
    </source>
</evidence>
<sequence length="347" mass="34980">MDNNNNSINNNGSGFYGAPVAPSAMYGGNAFSAQGAAAVSAMPAYGAAGAPRPDGTWSGGIPGVPPPYGATAQAPPRYGGPGAYYGTYAPAAAPVVGGVYTPPAYGGTVVSPTRPPPVVAPTAPPRRGNGGQPPVAPMPTPTPSPTPTPPPMPTPTPLVPSAGRQRPTRLSVINRTATIIECQWHASTGATGSFRIPQSHAHMFAAPAPLDAIRIYAVASDGPLGDILYEGPRDPAPGVPPLGPVLGLLAAGCGVFETMLDFYLGTASGTNGTNNVPQPPLQPPPQRPPTNSGNLPPPPPNMPAAPQRPTKTHTPASSTVGAFGTWRATDIAAAWVRACHGNHCPGP</sequence>
<dbReference type="EMBL" id="ON887157">
    <property type="protein sequence ID" value="WBR14936.1"/>
    <property type="molecule type" value="Genomic_DNA"/>
</dbReference>
<gene>
    <name evidence="2" type="ORF">pkur_cds_762</name>
</gene>